<dbReference type="InterPro" id="IPR020622">
    <property type="entry name" value="Ala_racemase_pyridoxalP-BS"/>
</dbReference>
<comment type="function">
    <text evidence="4">Catalyzes the interconversion of L-alanine and D-alanine. May also act on other amino acids.</text>
</comment>
<dbReference type="GO" id="GO:0005829">
    <property type="term" value="C:cytosol"/>
    <property type="evidence" value="ECO:0007669"/>
    <property type="project" value="TreeGrafter"/>
</dbReference>
<feature type="active site" description="Proton acceptor; specific for D-alanine" evidence="4">
    <location>
        <position position="43"/>
    </location>
</feature>
<dbReference type="NCBIfam" id="TIGR00492">
    <property type="entry name" value="alr"/>
    <property type="match status" value="1"/>
</dbReference>
<dbReference type="InterPro" id="IPR011079">
    <property type="entry name" value="Ala_racemase_C"/>
</dbReference>
<evidence type="ECO:0000256" key="3">
    <source>
        <dbReference type="ARBA" id="ARBA00023235"/>
    </source>
</evidence>
<organism evidence="8 9">
    <name type="scientific">Xylanimonas cellulosilytica (strain DSM 15894 / JCM 12276 / CECT 5975 / KCTC 9989 / LMG 20990 / NBRC 107835 / XIL07)</name>
    <dbReference type="NCBI Taxonomy" id="446471"/>
    <lineage>
        <taxon>Bacteria</taxon>
        <taxon>Bacillati</taxon>
        <taxon>Actinomycetota</taxon>
        <taxon>Actinomycetes</taxon>
        <taxon>Micrococcales</taxon>
        <taxon>Promicromonosporaceae</taxon>
        <taxon>Xylanimonas</taxon>
    </lineage>
</organism>
<dbReference type="GO" id="GO:0030632">
    <property type="term" value="P:D-alanine biosynthetic process"/>
    <property type="evidence" value="ECO:0007669"/>
    <property type="project" value="UniProtKB-UniRule"/>
</dbReference>
<dbReference type="OrthoDB" id="9813814at2"/>
<evidence type="ECO:0000259" key="7">
    <source>
        <dbReference type="SMART" id="SM01005"/>
    </source>
</evidence>
<dbReference type="GO" id="GO:0009252">
    <property type="term" value="P:peptidoglycan biosynthetic process"/>
    <property type="evidence" value="ECO:0007669"/>
    <property type="project" value="TreeGrafter"/>
</dbReference>
<dbReference type="SUPFAM" id="SSF50621">
    <property type="entry name" value="Alanine racemase C-terminal domain-like"/>
    <property type="match status" value="1"/>
</dbReference>
<dbReference type="PANTHER" id="PTHR30511:SF0">
    <property type="entry name" value="ALANINE RACEMASE, CATABOLIC-RELATED"/>
    <property type="match status" value="1"/>
</dbReference>
<dbReference type="SMART" id="SM01005">
    <property type="entry name" value="Ala_racemase_C"/>
    <property type="match status" value="1"/>
</dbReference>
<dbReference type="FunFam" id="3.20.20.10:FF:000002">
    <property type="entry name" value="Alanine racemase"/>
    <property type="match status" value="1"/>
</dbReference>
<evidence type="ECO:0000256" key="6">
    <source>
        <dbReference type="PIRSR" id="PIRSR600821-52"/>
    </source>
</evidence>
<dbReference type="KEGG" id="xce:Xcel_0673"/>
<evidence type="ECO:0000313" key="8">
    <source>
        <dbReference type="EMBL" id="ACZ29712.1"/>
    </source>
</evidence>
<keyword evidence="9" id="KW-1185">Reference proteome</keyword>
<dbReference type="GO" id="GO:0008784">
    <property type="term" value="F:alanine racemase activity"/>
    <property type="evidence" value="ECO:0007669"/>
    <property type="project" value="UniProtKB-UniRule"/>
</dbReference>
<dbReference type="PANTHER" id="PTHR30511">
    <property type="entry name" value="ALANINE RACEMASE"/>
    <property type="match status" value="1"/>
</dbReference>
<dbReference type="PROSITE" id="PS00395">
    <property type="entry name" value="ALANINE_RACEMASE"/>
    <property type="match status" value="1"/>
</dbReference>
<dbReference type="HOGENOM" id="CLU_028393_0_0_11"/>
<dbReference type="PRINTS" id="PR00992">
    <property type="entry name" value="ALARACEMASE"/>
</dbReference>
<dbReference type="Pfam" id="PF00842">
    <property type="entry name" value="Ala_racemase_C"/>
    <property type="match status" value="1"/>
</dbReference>
<dbReference type="InterPro" id="IPR001608">
    <property type="entry name" value="Ala_racemase_N"/>
</dbReference>
<sequence>MTGVTPFPIDFPARAVVDLEAVRDNVRALRAHAPSSALMAVVKADAYGHGLVPTAWAALAGGATWLGVAQAAEAVALRAAGIGPGDARILTWLHSPGVDFDPLVAADVDVSVAAPWALDGVAAAARATGRVARVHLKVDTGLGRNGITPADLPAAAARAAALVAEGAIHVVGVWTHLAYADEPGHPTIAAQRVVLDDAVRTVEAAGIEVELRHAANSAATLTAPALHYDLVRPGISVYGFSPVPGVATASSFGLRPAMTLQARLATVKNVEAGQGVSYAHRYVTTQATQLGVVPLGYADGIPRHASGGDDGPGGPVYVGGPAGAGIGPAGDGDGGRVVRVAGRVCMDQVVLDLGPYATEQPGDVVTLFGSTDGLAHSASVPSAEDWAAAAGTISYEIVTRIAPRIPRVYVGTEVLGERGTAVGRGRTTPIGDALAEQVGWS</sequence>
<feature type="domain" description="Alanine racemase C-terminal" evidence="7">
    <location>
        <begin position="257"/>
        <end position="410"/>
    </location>
</feature>
<dbReference type="InterPro" id="IPR009006">
    <property type="entry name" value="Ala_racemase/Decarboxylase_C"/>
</dbReference>
<dbReference type="eggNOG" id="COG0787">
    <property type="taxonomic scope" value="Bacteria"/>
</dbReference>
<evidence type="ECO:0000256" key="2">
    <source>
        <dbReference type="ARBA" id="ARBA00022898"/>
    </source>
</evidence>
<evidence type="ECO:0000256" key="4">
    <source>
        <dbReference type="HAMAP-Rule" id="MF_01201"/>
    </source>
</evidence>
<dbReference type="InterPro" id="IPR029066">
    <property type="entry name" value="PLP-binding_barrel"/>
</dbReference>
<dbReference type="EMBL" id="CP001821">
    <property type="protein sequence ID" value="ACZ29712.1"/>
    <property type="molecule type" value="Genomic_DNA"/>
</dbReference>
<gene>
    <name evidence="8" type="ordered locus">Xcel_0673</name>
</gene>
<feature type="active site" description="Proton acceptor; specific for L-alanine" evidence="4">
    <location>
        <position position="278"/>
    </location>
</feature>
<dbReference type="EC" id="5.1.1.1" evidence="4"/>
<proteinExistence type="inferred from homology"/>
<dbReference type="UniPathway" id="UPA00042">
    <property type="reaction ID" value="UER00497"/>
</dbReference>
<dbReference type="InterPro" id="IPR000821">
    <property type="entry name" value="Ala_racemase"/>
</dbReference>
<dbReference type="STRING" id="446471.Xcel_0673"/>
<keyword evidence="2 4" id="KW-0663">Pyridoxal phosphate</keyword>
<evidence type="ECO:0000256" key="1">
    <source>
        <dbReference type="ARBA" id="ARBA00001933"/>
    </source>
</evidence>
<feature type="binding site" evidence="4 6">
    <location>
        <position position="144"/>
    </location>
    <ligand>
        <name>substrate</name>
    </ligand>
</feature>
<protein>
    <recommendedName>
        <fullName evidence="4">Alanine racemase</fullName>
        <ecNumber evidence="4">5.1.1.1</ecNumber>
    </recommendedName>
</protein>
<name>D1BWY0_XYLCX</name>
<comment type="catalytic activity">
    <reaction evidence="4">
        <text>L-alanine = D-alanine</text>
        <dbReference type="Rhea" id="RHEA:20249"/>
        <dbReference type="ChEBI" id="CHEBI:57416"/>
        <dbReference type="ChEBI" id="CHEBI:57972"/>
        <dbReference type="EC" id="5.1.1.1"/>
    </reaction>
</comment>
<evidence type="ECO:0000256" key="5">
    <source>
        <dbReference type="PIRSR" id="PIRSR600821-50"/>
    </source>
</evidence>
<evidence type="ECO:0000313" key="9">
    <source>
        <dbReference type="Proteomes" id="UP000002255"/>
    </source>
</evidence>
<keyword evidence="3 4" id="KW-0413">Isomerase</keyword>
<dbReference type="RefSeq" id="WP_012877454.1">
    <property type="nucleotide sequence ID" value="NC_013530.1"/>
</dbReference>
<dbReference type="Proteomes" id="UP000002255">
    <property type="component" value="Chromosome"/>
</dbReference>
<dbReference type="Gene3D" id="2.40.37.10">
    <property type="entry name" value="Lyase, Ornithine Decarboxylase, Chain A, domain 1"/>
    <property type="match status" value="1"/>
</dbReference>
<dbReference type="HAMAP" id="MF_01201">
    <property type="entry name" value="Ala_racemase"/>
    <property type="match status" value="1"/>
</dbReference>
<dbReference type="AlphaFoldDB" id="D1BWY0"/>
<reference evidence="8 9" key="2">
    <citation type="journal article" date="2010" name="Stand. Genomic Sci.">
        <title>Complete genome sequence of Xylanimonas cellulosilytica type strain (XIL07).</title>
        <authorList>
            <person name="Foster B."/>
            <person name="Pukall R."/>
            <person name="Abt B."/>
            <person name="Nolan M."/>
            <person name="Glavina Del Rio T."/>
            <person name="Chen F."/>
            <person name="Lucas S."/>
            <person name="Tice H."/>
            <person name="Pitluck S."/>
            <person name="Cheng J.-F."/>
            <person name="Chertkov O."/>
            <person name="Brettin T."/>
            <person name="Han C."/>
            <person name="Detter J.C."/>
            <person name="Bruce D."/>
            <person name="Goodwin L."/>
            <person name="Ivanova N."/>
            <person name="Mavromatis K."/>
            <person name="Pati A."/>
            <person name="Mikhailova N."/>
            <person name="Chen A."/>
            <person name="Palaniappan K."/>
            <person name="Land M."/>
            <person name="Hauser L."/>
            <person name="Chang Y.-J."/>
            <person name="Jeffries C.D."/>
            <person name="Chain P."/>
            <person name="Rohde M."/>
            <person name="Goeker M."/>
            <person name="Bristow J."/>
            <person name="Eisen J.A."/>
            <person name="Markowitz V."/>
            <person name="Hugenholtz P."/>
            <person name="Kyrpides N.C."/>
            <person name="Klenk H.-P."/>
            <person name="Lapidus A."/>
        </authorList>
    </citation>
    <scope>NUCLEOTIDE SEQUENCE [LARGE SCALE GENOMIC DNA]</scope>
    <source>
        <strain evidence="9">DSM 15894 / CECT 5975 / LMG 20990 / XIL07</strain>
    </source>
</reference>
<comment type="similarity">
    <text evidence="4">Belongs to the alanine racemase family.</text>
</comment>
<dbReference type="Pfam" id="PF01168">
    <property type="entry name" value="Ala_racemase_N"/>
    <property type="match status" value="1"/>
</dbReference>
<dbReference type="GO" id="GO:0030170">
    <property type="term" value="F:pyridoxal phosphate binding"/>
    <property type="evidence" value="ECO:0007669"/>
    <property type="project" value="UniProtKB-UniRule"/>
</dbReference>
<feature type="binding site" evidence="4 6">
    <location>
        <position position="346"/>
    </location>
    <ligand>
        <name>substrate</name>
    </ligand>
</feature>
<feature type="modified residue" description="N6-(pyridoxal phosphate)lysine" evidence="4 5">
    <location>
        <position position="43"/>
    </location>
</feature>
<dbReference type="SUPFAM" id="SSF51419">
    <property type="entry name" value="PLP-binding barrel"/>
    <property type="match status" value="1"/>
</dbReference>
<reference evidence="9" key="1">
    <citation type="submission" date="2009-11" db="EMBL/GenBank/DDBJ databases">
        <title>The complete chromosome of Xylanimonas cellulosilytica DSM 15894.</title>
        <authorList>
            <consortium name="US DOE Joint Genome Institute (JGI-PGF)"/>
            <person name="Lucas S."/>
            <person name="Copeland A."/>
            <person name="Lapidus A."/>
            <person name="Glavina del Rio T."/>
            <person name="Dalin E."/>
            <person name="Tice H."/>
            <person name="Bruce D."/>
            <person name="Goodwin L."/>
            <person name="Pitluck S."/>
            <person name="Kyrpides N."/>
            <person name="Mavromatis K."/>
            <person name="Ivanova N."/>
            <person name="Mikhailova N."/>
            <person name="Foster B."/>
            <person name="Clum A."/>
            <person name="Brettin T."/>
            <person name="Detter J.C."/>
            <person name="Han C."/>
            <person name="Larimer F."/>
            <person name="Land M."/>
            <person name="Hauser L."/>
            <person name="Markowitz V."/>
            <person name="Cheng J.F."/>
            <person name="Hugenholtz P."/>
            <person name="Woyke T."/>
            <person name="Wu D."/>
            <person name="Gehrich-Schroeter G."/>
            <person name="Schneider S."/>
            <person name="Pukall S.R."/>
            <person name="Klenk H.P."/>
            <person name="Eisen J.A."/>
        </authorList>
    </citation>
    <scope>NUCLEOTIDE SEQUENCE [LARGE SCALE GENOMIC DNA]</scope>
    <source>
        <strain evidence="9">DSM 15894 / CECT 5975 / LMG 20990 / XIL07</strain>
    </source>
</reference>
<comment type="pathway">
    <text evidence="4">Amino-acid biosynthesis; D-alanine biosynthesis; D-alanine from L-alanine: step 1/1.</text>
</comment>
<dbReference type="CDD" id="cd00430">
    <property type="entry name" value="PLPDE_III_AR"/>
    <property type="match status" value="1"/>
</dbReference>
<dbReference type="Gene3D" id="3.20.20.10">
    <property type="entry name" value="Alanine racemase"/>
    <property type="match status" value="1"/>
</dbReference>
<accession>D1BWY0</accession>
<comment type="cofactor">
    <cofactor evidence="1 4 5">
        <name>pyridoxal 5'-phosphate</name>
        <dbReference type="ChEBI" id="CHEBI:597326"/>
    </cofactor>
</comment>